<evidence type="ECO:0000313" key="10">
    <source>
        <dbReference type="Proteomes" id="UP000217676"/>
    </source>
</evidence>
<dbReference type="InterPro" id="IPR037185">
    <property type="entry name" value="EmrE-like"/>
</dbReference>
<evidence type="ECO:0000256" key="4">
    <source>
        <dbReference type="ARBA" id="ARBA00022989"/>
    </source>
</evidence>
<comment type="subcellular location">
    <subcellularLocation>
        <location evidence="1">Membrane</location>
        <topology evidence="1">Multi-pass membrane protein</topology>
    </subcellularLocation>
</comment>
<keyword evidence="5 7" id="KW-0472">Membrane</keyword>
<feature type="transmembrane region" description="Helical" evidence="7">
    <location>
        <begin position="74"/>
        <end position="93"/>
    </location>
</feature>
<evidence type="ECO:0000256" key="7">
    <source>
        <dbReference type="SAM" id="Phobius"/>
    </source>
</evidence>
<feature type="transmembrane region" description="Helical" evidence="7">
    <location>
        <begin position="236"/>
        <end position="255"/>
    </location>
</feature>
<dbReference type="SUPFAM" id="SSF103481">
    <property type="entry name" value="Multidrug resistance efflux transporter EmrE"/>
    <property type="match status" value="1"/>
</dbReference>
<evidence type="ECO:0000256" key="5">
    <source>
        <dbReference type="ARBA" id="ARBA00023136"/>
    </source>
</evidence>
<feature type="transmembrane region" description="Helical" evidence="7">
    <location>
        <begin position="295"/>
        <end position="312"/>
    </location>
</feature>
<accession>A0A160P8V9</accession>
<evidence type="ECO:0000256" key="1">
    <source>
        <dbReference type="ARBA" id="ARBA00004141"/>
    </source>
</evidence>
<feature type="transmembrane region" description="Helical" evidence="7">
    <location>
        <begin position="193"/>
        <end position="216"/>
    </location>
</feature>
<evidence type="ECO:0000256" key="6">
    <source>
        <dbReference type="SAM" id="MobiDB-lite"/>
    </source>
</evidence>
<dbReference type="PANTHER" id="PTHR32322">
    <property type="entry name" value="INNER MEMBRANE TRANSPORTER"/>
    <property type="match status" value="1"/>
</dbReference>
<protein>
    <submittedName>
        <fullName evidence="9">Integral membrane protein</fullName>
    </submittedName>
</protein>
<dbReference type="PANTHER" id="PTHR32322:SF2">
    <property type="entry name" value="EAMA DOMAIN-CONTAINING PROTEIN"/>
    <property type="match status" value="1"/>
</dbReference>
<dbReference type="AlphaFoldDB" id="A0A160P8V9"/>
<evidence type="ECO:0000256" key="3">
    <source>
        <dbReference type="ARBA" id="ARBA00022692"/>
    </source>
</evidence>
<evidence type="ECO:0000259" key="8">
    <source>
        <dbReference type="Pfam" id="PF00892"/>
    </source>
</evidence>
<evidence type="ECO:0000313" key="9">
    <source>
        <dbReference type="EMBL" id="BAU87836.1"/>
    </source>
</evidence>
<name>A0A160P8V9_STRLU</name>
<dbReference type="InterPro" id="IPR000620">
    <property type="entry name" value="EamA_dom"/>
</dbReference>
<feature type="transmembrane region" description="Helical" evidence="7">
    <location>
        <begin position="132"/>
        <end position="149"/>
    </location>
</feature>
<feature type="transmembrane region" description="Helical" evidence="7">
    <location>
        <begin position="262"/>
        <end position="283"/>
    </location>
</feature>
<feature type="transmembrane region" description="Helical" evidence="7">
    <location>
        <begin position="161"/>
        <end position="181"/>
    </location>
</feature>
<feature type="transmembrane region" description="Helical" evidence="7">
    <location>
        <begin position="99"/>
        <end position="120"/>
    </location>
</feature>
<dbReference type="EMBL" id="AP017424">
    <property type="protein sequence ID" value="BAU87836.1"/>
    <property type="molecule type" value="Genomic_DNA"/>
</dbReference>
<sequence length="343" mass="35736">MTAMTAGPYRAYLVGLPAALVATALWGFTFLGPAAVAPVNVYWLVVGRYAVFGLMSLAVLLARRGGPRALGTRRLLTAVHLGVVGYIGFYLLLAMSAKLGGGVLASTMTGLIPLMVTLVSNRLEKVLAWRRLALPVVVISVGLLLVNSASPSGRTADGRDLALGAVLGFLSSAAWSYFVIVNRRALRSDGRPAVDGTTWTACIGVGACLGSLFLVPLAVTGGGPSPVSDAGTLWPFLAWCVALAVLGSWCATWFWNLASERLPATVMGPVIGMEAVFGASFNLLWEGRTPTFHELWGGLLVVAGVLLASYLFNRAGITPDKAAPTGADTAEPVGPAPVRSDRA</sequence>
<feature type="domain" description="EamA" evidence="8">
    <location>
        <begin position="163"/>
        <end position="309"/>
    </location>
</feature>
<dbReference type="GO" id="GO:0016020">
    <property type="term" value="C:membrane"/>
    <property type="evidence" value="ECO:0007669"/>
    <property type="project" value="UniProtKB-SubCell"/>
</dbReference>
<reference evidence="9 10" key="1">
    <citation type="journal article" date="2016" name="Genome Announc.">
        <title>Complete Genome Sequence of Thiostrepton-Producing Streptomyces laurentii ATCC 31255.</title>
        <authorList>
            <person name="Doi K."/>
            <person name="Fujino Y."/>
            <person name="Nagayoshi Y."/>
            <person name="Ohshima T."/>
            <person name="Ogata S."/>
        </authorList>
    </citation>
    <scope>NUCLEOTIDE SEQUENCE [LARGE SCALE GENOMIC DNA]</scope>
    <source>
        <strain evidence="9 10">ATCC 31255</strain>
    </source>
</reference>
<dbReference type="Proteomes" id="UP000217676">
    <property type="component" value="Chromosome"/>
</dbReference>
<comment type="similarity">
    <text evidence="2">Belongs to the EamA transporter family.</text>
</comment>
<keyword evidence="3 7" id="KW-0812">Transmembrane</keyword>
<gene>
    <name evidence="9" type="ORF">SLA_6970</name>
</gene>
<dbReference type="InterPro" id="IPR050638">
    <property type="entry name" value="AA-Vitamin_Transporters"/>
</dbReference>
<keyword evidence="4 7" id="KW-1133">Transmembrane helix</keyword>
<dbReference type="KEGG" id="slau:SLA_6970"/>
<feature type="transmembrane region" description="Helical" evidence="7">
    <location>
        <begin position="12"/>
        <end position="35"/>
    </location>
</feature>
<feature type="transmembrane region" description="Helical" evidence="7">
    <location>
        <begin position="41"/>
        <end position="62"/>
    </location>
</feature>
<proteinExistence type="inferred from homology"/>
<dbReference type="Pfam" id="PF00892">
    <property type="entry name" value="EamA"/>
    <property type="match status" value="1"/>
</dbReference>
<evidence type="ECO:0000256" key="2">
    <source>
        <dbReference type="ARBA" id="ARBA00007362"/>
    </source>
</evidence>
<dbReference type="RefSeq" id="WP_359874853.1">
    <property type="nucleotide sequence ID" value="NZ_JBEYHT010000009.1"/>
</dbReference>
<keyword evidence="10" id="KW-1185">Reference proteome</keyword>
<feature type="region of interest" description="Disordered" evidence="6">
    <location>
        <begin position="323"/>
        <end position="343"/>
    </location>
</feature>
<organism evidence="9 10">
    <name type="scientific">Streptomyces laurentii</name>
    <dbReference type="NCBI Taxonomy" id="39478"/>
    <lineage>
        <taxon>Bacteria</taxon>
        <taxon>Bacillati</taxon>
        <taxon>Actinomycetota</taxon>
        <taxon>Actinomycetes</taxon>
        <taxon>Kitasatosporales</taxon>
        <taxon>Streptomycetaceae</taxon>
        <taxon>Streptomyces</taxon>
    </lineage>
</organism>